<dbReference type="InterPro" id="IPR029044">
    <property type="entry name" value="Nucleotide-diphossugar_trans"/>
</dbReference>
<feature type="domain" description="Glycosyltransferase 2-like" evidence="1">
    <location>
        <begin position="4"/>
        <end position="185"/>
    </location>
</feature>
<accession>A0A1F6N9P0</accession>
<sequence length="283" mass="32652">MDVSVITVTWNSKAVIGEQVRSVQVGCKTSSFEQIVVDNASSDGTGEYLSSEFPEIKLIQNRKNSGFASANNAAAKNARGEFILFLNPDMVVSPGSLDVIVDWMRNHKEVGIAGCLLVTSNGQPHPDAQPRRFPGLKDQLAVMLKIKKWFRVALDHYLFRDFNPHREQVVDTVRGSFMLMRREVYTKLGHAFDPRYYIWFEDVDLCRAVWRLGYTVVHTPIISCLDRLGLSFRQRDSFWKHRQFTQSLVTYFRKWEPARIWLPLWLARLVSLPPAWLYSLVKK</sequence>
<dbReference type="InterPro" id="IPR001173">
    <property type="entry name" value="Glyco_trans_2-like"/>
</dbReference>
<reference evidence="2 3" key="1">
    <citation type="journal article" date="2016" name="Nat. Commun.">
        <title>Thousands of microbial genomes shed light on interconnected biogeochemical processes in an aquifer system.</title>
        <authorList>
            <person name="Anantharaman K."/>
            <person name="Brown C.T."/>
            <person name="Hug L.A."/>
            <person name="Sharon I."/>
            <person name="Castelle C.J."/>
            <person name="Probst A.J."/>
            <person name="Thomas B.C."/>
            <person name="Singh A."/>
            <person name="Wilkins M.J."/>
            <person name="Karaoz U."/>
            <person name="Brodie E.L."/>
            <person name="Williams K.H."/>
            <person name="Hubbard S.S."/>
            <person name="Banfield J.F."/>
        </authorList>
    </citation>
    <scope>NUCLEOTIDE SEQUENCE [LARGE SCALE GENOMIC DNA]</scope>
</reference>
<dbReference type="PANTHER" id="PTHR43179:SF7">
    <property type="entry name" value="RHAMNOSYLTRANSFERASE WBBL"/>
    <property type="match status" value="1"/>
</dbReference>
<dbReference type="Pfam" id="PF00535">
    <property type="entry name" value="Glycos_transf_2"/>
    <property type="match status" value="1"/>
</dbReference>
<evidence type="ECO:0000259" key="1">
    <source>
        <dbReference type="Pfam" id="PF00535"/>
    </source>
</evidence>
<proteinExistence type="predicted"/>
<evidence type="ECO:0000313" key="2">
    <source>
        <dbReference type="EMBL" id="OGH80571.1"/>
    </source>
</evidence>
<dbReference type="Proteomes" id="UP000178726">
    <property type="component" value="Unassembled WGS sequence"/>
</dbReference>
<dbReference type="SUPFAM" id="SSF53448">
    <property type="entry name" value="Nucleotide-diphospho-sugar transferases"/>
    <property type="match status" value="1"/>
</dbReference>
<dbReference type="AlphaFoldDB" id="A0A1F6N9P0"/>
<protein>
    <recommendedName>
        <fullName evidence="1">Glycosyltransferase 2-like domain-containing protein</fullName>
    </recommendedName>
</protein>
<dbReference type="PANTHER" id="PTHR43179">
    <property type="entry name" value="RHAMNOSYLTRANSFERASE WBBL"/>
    <property type="match status" value="1"/>
</dbReference>
<comment type="caution">
    <text evidence="2">The sequence shown here is derived from an EMBL/GenBank/DDBJ whole genome shotgun (WGS) entry which is preliminary data.</text>
</comment>
<dbReference type="Gene3D" id="3.90.550.10">
    <property type="entry name" value="Spore Coat Polysaccharide Biosynthesis Protein SpsA, Chain A"/>
    <property type="match status" value="1"/>
</dbReference>
<name>A0A1F6N9P0_9BACT</name>
<dbReference type="EMBL" id="MFQK01000039">
    <property type="protein sequence ID" value="OGH80571.1"/>
    <property type="molecule type" value="Genomic_DNA"/>
</dbReference>
<gene>
    <name evidence="2" type="ORF">A3I29_03955</name>
</gene>
<evidence type="ECO:0000313" key="3">
    <source>
        <dbReference type="Proteomes" id="UP000178726"/>
    </source>
</evidence>
<dbReference type="STRING" id="1798689.A3I29_03955"/>
<organism evidence="2 3">
    <name type="scientific">Candidatus Magasanikbacteria bacterium RIFCSPLOWO2_02_FULL_44_11</name>
    <dbReference type="NCBI Taxonomy" id="1798689"/>
    <lineage>
        <taxon>Bacteria</taxon>
        <taxon>Candidatus Magasanikiibacteriota</taxon>
    </lineage>
</organism>